<dbReference type="GO" id="GO:0046983">
    <property type="term" value="F:protein dimerization activity"/>
    <property type="evidence" value="ECO:0007669"/>
    <property type="project" value="InterPro"/>
</dbReference>
<protein>
    <recommendedName>
        <fullName evidence="1">HAT C-terminal dimerisation domain-containing protein</fullName>
    </recommendedName>
</protein>
<dbReference type="Pfam" id="PF05699">
    <property type="entry name" value="Dimer_Tnp_hAT"/>
    <property type="match status" value="1"/>
</dbReference>
<evidence type="ECO:0000313" key="3">
    <source>
        <dbReference type="Proteomes" id="UP000235392"/>
    </source>
</evidence>
<comment type="caution">
    <text evidence="2">The sequence shown here is derived from an EMBL/GenBank/DDBJ whole genome shotgun (WGS) entry which is preliminary data.</text>
</comment>
<dbReference type="InterPro" id="IPR012337">
    <property type="entry name" value="RNaseH-like_sf"/>
</dbReference>
<proteinExistence type="predicted"/>
<name>A0A2N5UST3_9BASI</name>
<feature type="domain" description="HAT C-terminal dimerisation" evidence="1">
    <location>
        <begin position="102"/>
        <end position="162"/>
    </location>
</feature>
<dbReference type="Proteomes" id="UP000235392">
    <property type="component" value="Unassembled WGS sequence"/>
</dbReference>
<evidence type="ECO:0000259" key="1">
    <source>
        <dbReference type="Pfam" id="PF05699"/>
    </source>
</evidence>
<dbReference type="SUPFAM" id="SSF53098">
    <property type="entry name" value="Ribonuclease H-like"/>
    <property type="match status" value="1"/>
</dbReference>
<gene>
    <name evidence="2" type="ORF">PCASD_07330</name>
</gene>
<reference evidence="2 3" key="1">
    <citation type="submission" date="2017-11" db="EMBL/GenBank/DDBJ databases">
        <title>De novo assembly and phasing of dikaryotic genomes from two isolates of Puccinia coronata f. sp. avenae, the causal agent of oat crown rust.</title>
        <authorList>
            <person name="Miller M.E."/>
            <person name="Zhang Y."/>
            <person name="Omidvar V."/>
            <person name="Sperschneider J."/>
            <person name="Schwessinger B."/>
            <person name="Raley C."/>
            <person name="Palmer J.M."/>
            <person name="Garnica D."/>
            <person name="Upadhyaya N."/>
            <person name="Rathjen J."/>
            <person name="Taylor J.M."/>
            <person name="Park R.F."/>
            <person name="Dodds P.N."/>
            <person name="Hirsch C.D."/>
            <person name="Kianian S.F."/>
            <person name="Figueroa M."/>
        </authorList>
    </citation>
    <scope>NUCLEOTIDE SEQUENCE [LARGE SCALE GENOMIC DNA]</scope>
    <source>
        <strain evidence="2">12SD80</strain>
    </source>
</reference>
<dbReference type="EMBL" id="PGCI01000097">
    <property type="protein sequence ID" value="PLW40803.1"/>
    <property type="molecule type" value="Genomic_DNA"/>
</dbReference>
<organism evidence="2 3">
    <name type="scientific">Puccinia coronata f. sp. avenae</name>
    <dbReference type="NCBI Taxonomy" id="200324"/>
    <lineage>
        <taxon>Eukaryota</taxon>
        <taxon>Fungi</taxon>
        <taxon>Dikarya</taxon>
        <taxon>Basidiomycota</taxon>
        <taxon>Pucciniomycotina</taxon>
        <taxon>Pucciniomycetes</taxon>
        <taxon>Pucciniales</taxon>
        <taxon>Pucciniaceae</taxon>
        <taxon>Puccinia</taxon>
    </lineage>
</organism>
<accession>A0A2N5UST3</accession>
<evidence type="ECO:0000313" key="2">
    <source>
        <dbReference type="EMBL" id="PLW40803.1"/>
    </source>
</evidence>
<sequence>MLDKTQTYLNEAMSCDAILIATILNPSFRLSIFQVSFPDLYDYTFALIKDTYEAKEIKFKEASSTRLLEKLDTFAGRKSSNAADQEEVDYFPEAVVAPVVDELAIYLGSKHKLPTSQASSCLEWWREQANKFAMLALLAKDYLAFLAISASVERCFSAAANTWAKPGGLFEVAQGIITQAMEDKSYKEEKSVPNHLKN</sequence>
<dbReference type="AlphaFoldDB" id="A0A2N5UST3"/>
<dbReference type="InterPro" id="IPR008906">
    <property type="entry name" value="HATC_C_dom"/>
</dbReference>